<gene>
    <name evidence="1" type="ORF">AYP45_15655</name>
</gene>
<dbReference type="STRING" id="1004156.AYP45_15655"/>
<evidence type="ECO:0000313" key="1">
    <source>
        <dbReference type="EMBL" id="OOP55301.1"/>
    </source>
</evidence>
<sequence>MDNRTNEVNTAKEVNNNLNILRGQVAFMKMMHGKVDAWLSIDISPSQEQVDKLKESVTTALNKIKKGDQQ</sequence>
<proteinExistence type="predicted"/>
<accession>A0A1V4AQC1</accession>
<dbReference type="AlphaFoldDB" id="A0A1V4AQC1"/>
<dbReference type="Proteomes" id="UP000189681">
    <property type="component" value="Unassembled WGS sequence"/>
</dbReference>
<name>A0A1V4AQC1_9BACT</name>
<reference evidence="1 2" key="1">
    <citation type="journal article" date="2017" name="Water Res.">
        <title>Discovery and metagenomic analysis of an anammox bacterial enrichment related to Candidatus "Brocadia caroliniensis" in a full-scale glycerol-fed nitritation-denitritation separate centrate treatment process.</title>
        <authorList>
            <person name="Park H."/>
            <person name="Brotto A.C."/>
            <person name="van Loosdrecht M.C."/>
            <person name="Chandran K."/>
        </authorList>
    </citation>
    <scope>NUCLEOTIDE SEQUENCE [LARGE SCALE GENOMIC DNA]</scope>
    <source>
        <strain evidence="1">26THWARD</strain>
    </source>
</reference>
<protein>
    <submittedName>
        <fullName evidence="1">Uncharacterized protein</fullName>
    </submittedName>
</protein>
<organism evidence="1 2">
    <name type="scientific">Candidatus Brocadia carolinensis</name>
    <dbReference type="NCBI Taxonomy" id="1004156"/>
    <lineage>
        <taxon>Bacteria</taxon>
        <taxon>Pseudomonadati</taxon>
        <taxon>Planctomycetota</taxon>
        <taxon>Candidatus Brocadiia</taxon>
        <taxon>Candidatus Brocadiales</taxon>
        <taxon>Candidatus Brocadiaceae</taxon>
        <taxon>Candidatus Brocadia</taxon>
    </lineage>
</organism>
<evidence type="ECO:0000313" key="2">
    <source>
        <dbReference type="Proteomes" id="UP000189681"/>
    </source>
</evidence>
<comment type="caution">
    <text evidence="1">The sequence shown here is derived from an EMBL/GenBank/DDBJ whole genome shotgun (WGS) entry which is preliminary data.</text>
</comment>
<dbReference type="EMBL" id="AYTS01000157">
    <property type="protein sequence ID" value="OOP55301.1"/>
    <property type="molecule type" value="Genomic_DNA"/>
</dbReference>